<reference evidence="2 3" key="1">
    <citation type="submission" date="2017-06" db="EMBL/GenBank/DDBJ databases">
        <title>A platform for efficient transgenesis in Macrostomum lignano, a flatworm model organism for stem cell research.</title>
        <authorList>
            <person name="Berezikov E."/>
        </authorList>
    </citation>
    <scope>NUCLEOTIDE SEQUENCE [LARGE SCALE GENOMIC DNA]</scope>
    <source>
        <strain evidence="2">DV1</strain>
        <tissue evidence="2">Whole organism</tissue>
    </source>
</reference>
<feature type="non-terminal residue" evidence="2">
    <location>
        <position position="1"/>
    </location>
</feature>
<feature type="region of interest" description="Disordered" evidence="1">
    <location>
        <begin position="694"/>
        <end position="773"/>
    </location>
</feature>
<feature type="compositionally biased region" description="Low complexity" evidence="1">
    <location>
        <begin position="236"/>
        <end position="248"/>
    </location>
</feature>
<feature type="region of interest" description="Disordered" evidence="1">
    <location>
        <begin position="474"/>
        <end position="524"/>
    </location>
</feature>
<evidence type="ECO:0000313" key="2">
    <source>
        <dbReference type="EMBL" id="PAA73935.1"/>
    </source>
</evidence>
<gene>
    <name evidence="2" type="ORF">BOX15_Mlig025355g5</name>
</gene>
<dbReference type="Proteomes" id="UP000215902">
    <property type="component" value="Unassembled WGS sequence"/>
</dbReference>
<feature type="region of interest" description="Disordered" evidence="1">
    <location>
        <begin position="176"/>
        <end position="207"/>
    </location>
</feature>
<feature type="compositionally biased region" description="Basic and acidic residues" evidence="1">
    <location>
        <begin position="479"/>
        <end position="498"/>
    </location>
</feature>
<dbReference type="AlphaFoldDB" id="A0A267FJG8"/>
<name>A0A267FJG8_9PLAT</name>
<feature type="region of interest" description="Disordered" evidence="1">
    <location>
        <begin position="233"/>
        <end position="277"/>
    </location>
</feature>
<keyword evidence="3" id="KW-1185">Reference proteome</keyword>
<comment type="caution">
    <text evidence="2">The sequence shown here is derived from an EMBL/GenBank/DDBJ whole genome shotgun (WGS) entry which is preliminary data.</text>
</comment>
<feature type="compositionally biased region" description="Polar residues" evidence="1">
    <location>
        <begin position="176"/>
        <end position="187"/>
    </location>
</feature>
<feature type="compositionally biased region" description="Basic residues" evidence="1">
    <location>
        <begin position="694"/>
        <end position="709"/>
    </location>
</feature>
<protein>
    <submittedName>
        <fullName evidence="2">Uncharacterized protein</fullName>
    </submittedName>
</protein>
<evidence type="ECO:0000313" key="3">
    <source>
        <dbReference type="Proteomes" id="UP000215902"/>
    </source>
</evidence>
<evidence type="ECO:0000256" key="1">
    <source>
        <dbReference type="SAM" id="MobiDB-lite"/>
    </source>
</evidence>
<feature type="compositionally biased region" description="Basic residues" evidence="1">
    <location>
        <begin position="730"/>
        <end position="739"/>
    </location>
</feature>
<organism evidence="2 3">
    <name type="scientific">Macrostomum lignano</name>
    <dbReference type="NCBI Taxonomy" id="282301"/>
    <lineage>
        <taxon>Eukaryota</taxon>
        <taxon>Metazoa</taxon>
        <taxon>Spiralia</taxon>
        <taxon>Lophotrochozoa</taxon>
        <taxon>Platyhelminthes</taxon>
        <taxon>Rhabditophora</taxon>
        <taxon>Macrostomorpha</taxon>
        <taxon>Macrostomida</taxon>
        <taxon>Macrostomidae</taxon>
        <taxon>Macrostomum</taxon>
    </lineage>
</organism>
<proteinExistence type="predicted"/>
<sequence length="811" mass="87189">NRRQHELSYQLFGTFSMAARKRQPTLGNPLGARIEMMPRQQQPPKPQASHSSVSSAAPAIATADEVGQASIDNIVTAVRMFSESLLTNRVSKEAQQEVKALAAQMEVLIARRRLSDSRSRSPNAAETRLALRNLKRFLEREAAGERLAAPGGKLQCVSCTTDTLESSCGSRIQAFSSVSDRTQSPGTDSAVEDEDASSPCNDGGGDGCRALPSAVTATIVENMRLRCCLHRQPHQASPAATPPSAAEKPQPKKKRPHRPSQQPTSRPPSPPPKELLGPSRQVQLFSSAGQPVFLLPASDLPDNEQGFEPASSFHRAQVAADFAEPNSGMESIHWFQAKQQQLPPVMIKLQQPERIEREPLRITNPQLEELLQTPPPPPQPRPLEVVAEQLAYEPEMLLTAEAAAGSGWCASCGRCTVVADKALVGEQGNQNCASVEVRLPIPGSICCTVTATAAADVSSDTLVKAANKIVSTCSCPSDSDAHRAEGKKDPTDGNKETMEESEDIQDSSALMHQQQQEQQHDGTKPALQHVGLQAAPVLIVQRVCETSSPPERLVSSASLLALMSSGVGGVEDSGEGERGGGSGFDSVEDINWQQPLFRIADLVRQVRLAAPMTRSGSPEPVVAGQPNWDAQGVEDIGESNSTLEVLDQSGETDKAAAVMAAAAPLAPTWSSCELGQSSGFTKLLLTLDKAAKRRRDQALARRQRHKKQRSTLSPPPPTPQPKTRESRQLKSSKRSRKTSRSGNNSSCRGLRRQLHSPPPPPSASLRSLSEAMRQQQAALHQAAKSLSGLSRSLRHCVRQVQDVANAVNSTL</sequence>
<accession>A0A267FJG8</accession>
<dbReference type="EMBL" id="NIVC01000985">
    <property type="protein sequence ID" value="PAA73935.1"/>
    <property type="molecule type" value="Genomic_DNA"/>
</dbReference>